<comment type="caution">
    <text evidence="1">The sequence shown here is derived from an EMBL/GenBank/DDBJ whole genome shotgun (WGS) entry which is preliminary data.</text>
</comment>
<name>A0A0V1AV31_TRISP</name>
<keyword evidence="2" id="KW-1185">Reference proteome</keyword>
<accession>A0A0V1AV31</accession>
<dbReference type="AlphaFoldDB" id="A0A0V1AV31"/>
<feature type="non-terminal residue" evidence="1">
    <location>
        <position position="1"/>
    </location>
</feature>
<protein>
    <submittedName>
        <fullName evidence="1">Uncharacterized protein</fullName>
    </submittedName>
</protein>
<reference evidence="1 2" key="1">
    <citation type="submission" date="2015-01" db="EMBL/GenBank/DDBJ databases">
        <title>Evolution of Trichinella species and genotypes.</title>
        <authorList>
            <person name="Korhonen P.K."/>
            <person name="Edoardo P."/>
            <person name="Giuseppe L.R."/>
            <person name="Gasser R.B."/>
        </authorList>
    </citation>
    <scope>NUCLEOTIDE SEQUENCE [LARGE SCALE GENOMIC DNA]</scope>
    <source>
        <strain evidence="1">ISS3</strain>
    </source>
</reference>
<proteinExistence type="predicted"/>
<gene>
    <name evidence="1" type="ORF">T01_15935</name>
</gene>
<organism evidence="1 2">
    <name type="scientific">Trichinella spiralis</name>
    <name type="common">Trichina worm</name>
    <dbReference type="NCBI Taxonomy" id="6334"/>
    <lineage>
        <taxon>Eukaryota</taxon>
        <taxon>Metazoa</taxon>
        <taxon>Ecdysozoa</taxon>
        <taxon>Nematoda</taxon>
        <taxon>Enoplea</taxon>
        <taxon>Dorylaimia</taxon>
        <taxon>Trichinellida</taxon>
        <taxon>Trichinellidae</taxon>
        <taxon>Trichinella</taxon>
    </lineage>
</organism>
<dbReference type="InParanoid" id="A0A0V1AV31"/>
<sequence>LKSFYQTKRQAEKDIFRLKITPLRVCAFSCSSTAYALPKYKHKLIFHVQPKHSFPLFGVNNNCAISKGSLPGSSSELSISESVCLKHCKNSKLPVLFG</sequence>
<evidence type="ECO:0000313" key="2">
    <source>
        <dbReference type="Proteomes" id="UP000054776"/>
    </source>
</evidence>
<dbReference type="Proteomes" id="UP000054776">
    <property type="component" value="Unassembled WGS sequence"/>
</dbReference>
<evidence type="ECO:0000313" key="1">
    <source>
        <dbReference type="EMBL" id="KRY28067.1"/>
    </source>
</evidence>
<dbReference type="EMBL" id="JYDH01000221">
    <property type="protein sequence ID" value="KRY28067.1"/>
    <property type="molecule type" value="Genomic_DNA"/>
</dbReference>